<dbReference type="STRING" id="187101.VC03_01740"/>
<protein>
    <recommendedName>
        <fullName evidence="3">DUF1439 domain-containing protein</fullName>
    </recommendedName>
</protein>
<dbReference type="Proteomes" id="UP000033103">
    <property type="component" value="Chromosome"/>
</dbReference>
<dbReference type="Pfam" id="PF07273">
    <property type="entry name" value="DUF1439"/>
    <property type="match status" value="1"/>
</dbReference>
<name>A0A0E3UTM4_9FUSO</name>
<dbReference type="AlphaFoldDB" id="A0A0E3UTM4"/>
<evidence type="ECO:0008006" key="3">
    <source>
        <dbReference type="Google" id="ProtNLM"/>
    </source>
</evidence>
<evidence type="ECO:0000313" key="2">
    <source>
        <dbReference type="Proteomes" id="UP000033103"/>
    </source>
</evidence>
<dbReference type="OrthoDB" id="80795at2"/>
<sequence length="163" mass="18851">MKKFILLFIILPFVSLAFSVAIPNVAIDYGIKKIFPVEKAKYGSKIKVFNPEIKIEDNKFKLKTDYTASVLLKKFKGNMYFESNVRFDNVTNDIYLDKVKLVKITDGKHEFMPESNFISTALMNSIYPIVEKKSIYNTKEHSLTKLLPINDITINDNRLLVDF</sequence>
<dbReference type="InterPro" id="IPR010835">
    <property type="entry name" value="DUF1439"/>
</dbReference>
<organism evidence="1 2">
    <name type="scientific">Sneathia vaginalis</name>
    <dbReference type="NCBI Taxonomy" id="187101"/>
    <lineage>
        <taxon>Bacteria</taxon>
        <taxon>Fusobacteriati</taxon>
        <taxon>Fusobacteriota</taxon>
        <taxon>Fusobacteriia</taxon>
        <taxon>Fusobacteriales</taxon>
        <taxon>Leptotrichiaceae</taxon>
        <taxon>Sneathia</taxon>
    </lineage>
</organism>
<dbReference type="EMBL" id="CP011280">
    <property type="protein sequence ID" value="AKC95289.1"/>
    <property type="molecule type" value="Genomic_DNA"/>
</dbReference>
<gene>
    <name evidence="1" type="ORF">VC03_01740</name>
</gene>
<dbReference type="RefSeq" id="WP_046328395.1">
    <property type="nucleotide sequence ID" value="NZ_CP011280.1"/>
</dbReference>
<dbReference type="KEGG" id="sns:VC03_01740"/>
<dbReference type="HOGENOM" id="CLU_1625956_0_0_0"/>
<reference evidence="1 2" key="1">
    <citation type="journal article" date="2012" name="BMC Genomics">
        <title>Genomic sequence analysis and characterization of Sneathia amnii sp. nov.</title>
        <authorList>
            <consortium name="Vaginal Microbiome Consortium (additional members)"/>
            <person name="Harwich M.D.Jr."/>
            <person name="Serrano M.G."/>
            <person name="Fettweis J.M."/>
            <person name="Alves J.M."/>
            <person name="Reimers M.A."/>
            <person name="Buck G.A."/>
            <person name="Jefferson K.K."/>
        </authorList>
    </citation>
    <scope>NUCLEOTIDE SEQUENCE [LARGE SCALE GENOMIC DNA]</scope>
    <source>
        <strain evidence="1 2">SN35</strain>
    </source>
</reference>
<keyword evidence="2" id="KW-1185">Reference proteome</keyword>
<proteinExistence type="predicted"/>
<dbReference type="PATRIC" id="fig|1069640.6.peg.330"/>
<evidence type="ECO:0000313" key="1">
    <source>
        <dbReference type="EMBL" id="AKC95289.1"/>
    </source>
</evidence>
<accession>A0A0E3UTM4</accession>
<dbReference type="Gene3D" id="3.15.10.40">
    <property type="entry name" value="Uncharacterised protein PF07273, DUF1439"/>
    <property type="match status" value="1"/>
</dbReference>